<name>A0A0N4X444_HAEPC</name>
<organism evidence="1">
    <name type="scientific">Haemonchus placei</name>
    <name type="common">Barber's pole worm</name>
    <dbReference type="NCBI Taxonomy" id="6290"/>
    <lineage>
        <taxon>Eukaryota</taxon>
        <taxon>Metazoa</taxon>
        <taxon>Ecdysozoa</taxon>
        <taxon>Nematoda</taxon>
        <taxon>Chromadorea</taxon>
        <taxon>Rhabditida</taxon>
        <taxon>Rhabditina</taxon>
        <taxon>Rhabditomorpha</taxon>
        <taxon>Strongyloidea</taxon>
        <taxon>Trichostrongylidae</taxon>
        <taxon>Haemonchus</taxon>
    </lineage>
</organism>
<sequence>LKFGIFNVDNIIIGPTDHNKEFSELLRNVFYNSIATRFCQVNIIYQREGLLSLSYFLLSFHNILYRSPFFVIKTSRSADNKYMSVFAINFMEEYCVERYYKTAIEYQKKI</sequence>
<proteinExistence type="predicted"/>
<reference evidence="1" key="1">
    <citation type="submission" date="2017-02" db="UniProtKB">
        <authorList>
            <consortium name="WormBaseParasite"/>
        </authorList>
    </citation>
    <scope>IDENTIFICATION</scope>
</reference>
<accession>A0A0N4X444</accession>
<evidence type="ECO:0000313" key="1">
    <source>
        <dbReference type="WBParaSite" id="HPLM_0001913601-mRNA-1"/>
    </source>
</evidence>
<dbReference type="AlphaFoldDB" id="A0A0N4X444"/>
<protein>
    <submittedName>
        <fullName evidence="1">Uncharacterized protein</fullName>
    </submittedName>
</protein>
<dbReference type="WBParaSite" id="HPLM_0001913601-mRNA-1">
    <property type="protein sequence ID" value="HPLM_0001913601-mRNA-1"/>
    <property type="gene ID" value="HPLM_0001913601"/>
</dbReference>